<comment type="similarity">
    <text evidence="1">Belongs to the N(4)/N(6)-methyltransferase family.</text>
</comment>
<evidence type="ECO:0000313" key="6">
    <source>
        <dbReference type="EMBL" id="XDG31367.1"/>
    </source>
</evidence>
<protein>
    <submittedName>
        <fullName evidence="6">DNA methyltransferase</fullName>
    </submittedName>
</protein>
<sequence length="428" mass="45689">MASTSTVGKTTSVPPAQLSLFHKNPRRGDVSAIMASLRRHTQYKPITANVGTHTGRAGEVLAGNHTLMAFRELAEAEPDDPRWRKMLVHWVDVDDDMAERIVVADNQTGRLGGFDDAELAGLIRGFGEDIEGLGFTAEDVAALVALDDAARGAGAEGDVELDGDPDFAPPAPPEPTRTALGQRWALGDHLLLVGSCTDTALVIDALSGNVPDMVWTDPPYGVEYIGKTRDALTITNDSADGLAPLIEGMTRTALAAARPGAPMYVAAPPGPQFGDFANALIEGGFQWRQTLAWVKNAMVLGRSDYHYRHESIFYGFVPAPSGSGRLGRGGERWYGGNAATTVLEHAKPAANEEHPTMKPVSLVRECLDNSCPPGGLVLDLFGGSGTTLIAAHQSHRRAALVELDPVYAEVILTRFEKLTGIVPELIED</sequence>
<dbReference type="InterPro" id="IPR036086">
    <property type="entry name" value="ParB/Sulfiredoxin_sf"/>
</dbReference>
<keyword evidence="2 6" id="KW-0489">Methyltransferase</keyword>
<evidence type="ECO:0000256" key="4">
    <source>
        <dbReference type="SAM" id="MobiDB-lite"/>
    </source>
</evidence>
<evidence type="ECO:0000256" key="1">
    <source>
        <dbReference type="ARBA" id="ARBA00006594"/>
    </source>
</evidence>
<dbReference type="GO" id="GO:0032259">
    <property type="term" value="P:methylation"/>
    <property type="evidence" value="ECO:0007669"/>
    <property type="project" value="UniProtKB-KW"/>
</dbReference>
<feature type="domain" description="DNA methylase N-4/N-6" evidence="5">
    <location>
        <begin position="350"/>
        <end position="411"/>
    </location>
</feature>
<dbReference type="PIRSF" id="PIRSF036758">
    <property type="entry name" value="Aden_M_ParB"/>
    <property type="match status" value="1"/>
</dbReference>
<name>A0AB39AKV2_9CAUD</name>
<reference evidence="6" key="1">
    <citation type="submission" date="2024-06" db="EMBL/GenBank/DDBJ databases">
        <title>The complete genome of Mycolicibacterium smegmatis phage.</title>
        <authorList>
            <person name="Zong M."/>
            <person name="Wu X."/>
            <person name="Feng Y."/>
        </authorList>
    </citation>
    <scope>NUCLEOTIDE SEQUENCE</scope>
</reference>
<dbReference type="GO" id="GO:0008170">
    <property type="term" value="F:N-methyltransferase activity"/>
    <property type="evidence" value="ECO:0007669"/>
    <property type="project" value="InterPro"/>
</dbReference>
<dbReference type="PROSITE" id="PS00092">
    <property type="entry name" value="N6_MTASE"/>
    <property type="match status" value="1"/>
</dbReference>
<dbReference type="InterPro" id="IPR001091">
    <property type="entry name" value="RM_Methyltransferase"/>
</dbReference>
<dbReference type="SUPFAM" id="SSF110849">
    <property type="entry name" value="ParB/Sulfiredoxin"/>
    <property type="match status" value="1"/>
</dbReference>
<dbReference type="EMBL" id="PP947710">
    <property type="protein sequence ID" value="XDG31367.1"/>
    <property type="molecule type" value="Genomic_DNA"/>
</dbReference>
<dbReference type="SUPFAM" id="SSF53335">
    <property type="entry name" value="S-adenosyl-L-methionine-dependent methyltransferases"/>
    <property type="match status" value="1"/>
</dbReference>
<evidence type="ECO:0000256" key="2">
    <source>
        <dbReference type="ARBA" id="ARBA00022603"/>
    </source>
</evidence>
<dbReference type="Gene3D" id="3.40.50.150">
    <property type="entry name" value="Vaccinia Virus protein VP39"/>
    <property type="match status" value="1"/>
</dbReference>
<dbReference type="Pfam" id="PF01555">
    <property type="entry name" value="N6_N4_Mtase"/>
    <property type="match status" value="1"/>
</dbReference>
<dbReference type="InterPro" id="IPR002052">
    <property type="entry name" value="DNA_methylase_N6_adenine_CS"/>
</dbReference>
<dbReference type="InterPro" id="IPR015840">
    <property type="entry name" value="DNA_MeTrfase_ParB"/>
</dbReference>
<keyword evidence="3" id="KW-0808">Transferase</keyword>
<dbReference type="InterPro" id="IPR029063">
    <property type="entry name" value="SAM-dependent_MTases_sf"/>
</dbReference>
<gene>
    <name evidence="6" type="ORF">NJGIMKJC_CDS0101</name>
</gene>
<dbReference type="InterPro" id="IPR002941">
    <property type="entry name" value="DNA_methylase_N4/N6"/>
</dbReference>
<accession>A0AB39AKV2</accession>
<feature type="region of interest" description="Disordered" evidence="4">
    <location>
        <begin position="1"/>
        <end position="22"/>
    </location>
</feature>
<dbReference type="PRINTS" id="PR00508">
    <property type="entry name" value="S21N4MTFRASE"/>
</dbReference>
<evidence type="ECO:0000259" key="5">
    <source>
        <dbReference type="Pfam" id="PF01555"/>
    </source>
</evidence>
<evidence type="ECO:0000256" key="3">
    <source>
        <dbReference type="ARBA" id="ARBA00022679"/>
    </source>
</evidence>
<proteinExistence type="inferred from homology"/>
<dbReference type="GO" id="GO:0003677">
    <property type="term" value="F:DNA binding"/>
    <property type="evidence" value="ECO:0007669"/>
    <property type="project" value="InterPro"/>
</dbReference>
<organism evidence="6">
    <name type="scientific">Mycolicibacterium phage phi1_186018</name>
    <dbReference type="NCBI Taxonomy" id="3236641"/>
    <lineage>
        <taxon>Viruses</taxon>
        <taxon>Duplodnaviria</taxon>
        <taxon>Heunggongvirae</taxon>
        <taxon>Uroviricota</taxon>
        <taxon>Caudoviricetes</taxon>
        <taxon>Bclasvirinae</taxon>
        <taxon>Coopervirus</taxon>
    </lineage>
</organism>
<feature type="compositionally biased region" description="Polar residues" evidence="4">
    <location>
        <begin position="1"/>
        <end position="14"/>
    </location>
</feature>